<evidence type="ECO:0000313" key="2">
    <source>
        <dbReference type="EMBL" id="PNS17609.1"/>
    </source>
</evidence>
<dbReference type="InParanoid" id="A0A2K1QRK8"/>
<comment type="caution">
    <text evidence="2">The sequence shown here is derived from an EMBL/GenBank/DDBJ whole genome shotgun (WGS) entry which is preliminary data.</text>
</comment>
<dbReference type="CDD" id="cd01830">
    <property type="entry name" value="XynE_like"/>
    <property type="match status" value="1"/>
</dbReference>
<evidence type="ECO:0000259" key="1">
    <source>
        <dbReference type="Pfam" id="PF13472"/>
    </source>
</evidence>
<sequence>MPQLTEPANLPSGVFNATPKFLDTTLRQTIKLDLPAAAGNASTRKLRFRFSNAFGAAPLDISAAAVARPLDNRAGVSAVLGETTRNLTFNAGANGIRIPPGALGVSDPVDFDFAGLETYVGNGTLQAGSIVAISLYLQNGQTGEAITSHPGSRTTSFLVNGNQIDAENLTGQVQPQAHWYFVSAVESSETDTASAFIVVGDSITDGRGTVTDANNRWPDFLFSRMQRSNDSLARQIAIGNQAAGGNCVLSTCLGPSVVSRIDRDVLAQPGVRYAMLFAGVNDIGGASADFQTQSQVVASLISGYYQITSRIKSQGIAVFASTITPFSGNSTIQPYSNPVREQSRQKVNEWIRTSGTFDAVVDFDAAVRDPANTSMLQTRYDSGDFLHLSVAGYQAMAESFPLALFQQFAGGLGEWQ</sequence>
<dbReference type="InterPro" id="IPR036514">
    <property type="entry name" value="SGNH_hydro_sf"/>
</dbReference>
<dbReference type="PANTHER" id="PTHR43784:SF3">
    <property type="entry name" value="GDSL FAMILY LIPASE"/>
    <property type="match status" value="1"/>
</dbReference>
<dbReference type="InterPro" id="IPR013830">
    <property type="entry name" value="SGNH_hydro"/>
</dbReference>
<protein>
    <recommendedName>
        <fullName evidence="1">SGNH hydrolase-type esterase domain-containing protein</fullName>
    </recommendedName>
</protein>
<reference evidence="2 3" key="1">
    <citation type="submission" date="2017-06" db="EMBL/GenBank/DDBJ databases">
        <title>Draft genome sequence of a variant of Elsinoe murrayae.</title>
        <authorList>
            <person name="Cheng Q."/>
        </authorList>
    </citation>
    <scope>NUCLEOTIDE SEQUENCE [LARGE SCALE GENOMIC DNA]</scope>
    <source>
        <strain evidence="2 3">CQ-2017a</strain>
    </source>
</reference>
<dbReference type="SUPFAM" id="SSF52266">
    <property type="entry name" value="SGNH hydrolase"/>
    <property type="match status" value="1"/>
</dbReference>
<dbReference type="OrthoDB" id="10071171at2759"/>
<proteinExistence type="predicted"/>
<dbReference type="AlphaFoldDB" id="A0A2K1QRK8"/>
<feature type="domain" description="SGNH hydrolase-type esterase" evidence="1">
    <location>
        <begin position="198"/>
        <end position="395"/>
    </location>
</feature>
<dbReference type="PANTHER" id="PTHR43784">
    <property type="entry name" value="GDSL-LIKE LIPASE/ACYLHYDROLASE, PUTATIVE (AFU_ORTHOLOGUE AFUA_2G00820)-RELATED"/>
    <property type="match status" value="1"/>
</dbReference>
<gene>
    <name evidence="2" type="ORF">CAC42_3004</name>
</gene>
<name>A0A2K1QRK8_9PEZI</name>
<dbReference type="STRING" id="2082308.A0A2K1QRK8"/>
<dbReference type="Gene3D" id="3.40.50.1110">
    <property type="entry name" value="SGNH hydrolase"/>
    <property type="match status" value="1"/>
</dbReference>
<organism evidence="2 3">
    <name type="scientific">Sphaceloma murrayae</name>
    <dbReference type="NCBI Taxonomy" id="2082308"/>
    <lineage>
        <taxon>Eukaryota</taxon>
        <taxon>Fungi</taxon>
        <taxon>Dikarya</taxon>
        <taxon>Ascomycota</taxon>
        <taxon>Pezizomycotina</taxon>
        <taxon>Dothideomycetes</taxon>
        <taxon>Dothideomycetidae</taxon>
        <taxon>Myriangiales</taxon>
        <taxon>Elsinoaceae</taxon>
        <taxon>Sphaceloma</taxon>
    </lineage>
</organism>
<dbReference type="Proteomes" id="UP000243797">
    <property type="component" value="Unassembled WGS sequence"/>
</dbReference>
<evidence type="ECO:0000313" key="3">
    <source>
        <dbReference type="Proteomes" id="UP000243797"/>
    </source>
</evidence>
<dbReference type="EMBL" id="NKHZ01000049">
    <property type="protein sequence ID" value="PNS17609.1"/>
    <property type="molecule type" value="Genomic_DNA"/>
</dbReference>
<dbReference type="Pfam" id="PF13472">
    <property type="entry name" value="Lipase_GDSL_2"/>
    <property type="match status" value="1"/>
</dbReference>
<dbReference type="InterPro" id="IPR053140">
    <property type="entry name" value="GDSL_Rv0518-like"/>
</dbReference>
<accession>A0A2K1QRK8</accession>
<keyword evidence="3" id="KW-1185">Reference proteome</keyword>